<gene>
    <name evidence="8" type="ORF">Tci_001768</name>
</gene>
<evidence type="ECO:0000256" key="2">
    <source>
        <dbReference type="ARBA" id="ARBA00022771"/>
    </source>
</evidence>
<evidence type="ECO:0000259" key="7">
    <source>
        <dbReference type="PROSITE" id="PS50103"/>
    </source>
</evidence>
<feature type="region of interest" description="Disordered" evidence="6">
    <location>
        <begin position="337"/>
        <end position="364"/>
    </location>
</feature>
<sequence length="419" mass="45298">MRGLHSTKRVTWASDLNLCQVKLFLSEESPSQVGVGGQDHLQAKSPWPWPSVGAGSDDNLPPGFEGSQPSNPFQSKLSQIPVIQWKCPARFVIDSTWQVAAGEESKELEVENQREMRVLEAVYPRASSIPPNPASAMGAEESSHYNDQHTPVIPITPIEDEDMAPDTSSSFTPPATSVASHLANGMVPPGMAHGVEPDVMTAAYTALNAAMSNTTQASHIDPNLLMKILSNPTLIEQLVSNHGPSTSSQPLSQPPAVSSSNPPLSVHARPPHIPFSTATSSNGPAHYQPPNRAGSVHVPVPASVSVSSLQQQQQQQQPPQEINPRKDINYYKSLIQQHGGENPEPANSNVINSNNNSQKTWDTKSKSMKPCIYFNSSRGCRNGASCVFQHDSSSQQRVSSLPETQSAKRMKMDREITGT</sequence>
<dbReference type="PANTHER" id="PTHR33400">
    <property type="entry name" value="ZINC FINGER CCCH DOMAIN-CONTAINING PROTEIN 6-RELATED"/>
    <property type="match status" value="1"/>
</dbReference>
<dbReference type="EMBL" id="BKCJ010000100">
    <property type="protein sequence ID" value="GEU29790.1"/>
    <property type="molecule type" value="Genomic_DNA"/>
</dbReference>
<feature type="zinc finger region" description="C3H1-type" evidence="5">
    <location>
        <begin position="365"/>
        <end position="393"/>
    </location>
</feature>
<keyword evidence="2 5" id="KW-0863">Zinc-finger</keyword>
<dbReference type="PROSITE" id="PS50103">
    <property type="entry name" value="ZF_C3H1"/>
    <property type="match status" value="1"/>
</dbReference>
<evidence type="ECO:0000256" key="4">
    <source>
        <dbReference type="ARBA" id="ARBA00023125"/>
    </source>
</evidence>
<dbReference type="GO" id="GO:0003677">
    <property type="term" value="F:DNA binding"/>
    <property type="evidence" value="ECO:0007669"/>
    <property type="project" value="UniProtKB-KW"/>
</dbReference>
<dbReference type="InterPro" id="IPR036855">
    <property type="entry name" value="Znf_CCCH_sf"/>
</dbReference>
<evidence type="ECO:0000256" key="3">
    <source>
        <dbReference type="ARBA" id="ARBA00022833"/>
    </source>
</evidence>
<feature type="compositionally biased region" description="Low complexity" evidence="6">
    <location>
        <begin position="347"/>
        <end position="357"/>
    </location>
</feature>
<comment type="caution">
    <text evidence="8">The sequence shown here is derived from an EMBL/GenBank/DDBJ whole genome shotgun (WGS) entry which is preliminary data.</text>
</comment>
<feature type="region of interest" description="Disordered" evidence="6">
    <location>
        <begin position="239"/>
        <end position="325"/>
    </location>
</feature>
<keyword evidence="1 5" id="KW-0479">Metal-binding</keyword>
<evidence type="ECO:0000313" key="8">
    <source>
        <dbReference type="EMBL" id="GEU29790.1"/>
    </source>
</evidence>
<feature type="compositionally biased region" description="Low complexity" evidence="6">
    <location>
        <begin position="244"/>
        <end position="255"/>
    </location>
</feature>
<organism evidence="8">
    <name type="scientific">Tanacetum cinerariifolium</name>
    <name type="common">Dalmatian daisy</name>
    <name type="synonym">Chrysanthemum cinerariifolium</name>
    <dbReference type="NCBI Taxonomy" id="118510"/>
    <lineage>
        <taxon>Eukaryota</taxon>
        <taxon>Viridiplantae</taxon>
        <taxon>Streptophyta</taxon>
        <taxon>Embryophyta</taxon>
        <taxon>Tracheophyta</taxon>
        <taxon>Spermatophyta</taxon>
        <taxon>Magnoliopsida</taxon>
        <taxon>eudicotyledons</taxon>
        <taxon>Gunneridae</taxon>
        <taxon>Pentapetalae</taxon>
        <taxon>asterids</taxon>
        <taxon>campanulids</taxon>
        <taxon>Asterales</taxon>
        <taxon>Asteraceae</taxon>
        <taxon>Asteroideae</taxon>
        <taxon>Anthemideae</taxon>
        <taxon>Anthemidinae</taxon>
        <taxon>Tanacetum</taxon>
    </lineage>
</organism>
<feature type="compositionally biased region" description="Basic and acidic residues" evidence="6">
    <location>
        <begin position="410"/>
        <end position="419"/>
    </location>
</feature>
<feature type="region of interest" description="Disordered" evidence="6">
    <location>
        <begin position="34"/>
        <end position="73"/>
    </location>
</feature>
<feature type="compositionally biased region" description="Polar residues" evidence="6">
    <location>
        <begin position="390"/>
        <end position="407"/>
    </location>
</feature>
<reference evidence="8" key="1">
    <citation type="journal article" date="2019" name="Sci. Rep.">
        <title>Draft genome of Tanacetum cinerariifolium, the natural source of mosquito coil.</title>
        <authorList>
            <person name="Yamashiro T."/>
            <person name="Shiraishi A."/>
            <person name="Satake H."/>
            <person name="Nakayama K."/>
        </authorList>
    </citation>
    <scope>NUCLEOTIDE SEQUENCE</scope>
</reference>
<protein>
    <submittedName>
        <fullName evidence="8">Zinc finger CCCH domain-containing protein 6</fullName>
    </submittedName>
</protein>
<feature type="region of interest" description="Disordered" evidence="6">
    <location>
        <begin position="389"/>
        <end position="419"/>
    </location>
</feature>
<dbReference type="SUPFAM" id="SSF90229">
    <property type="entry name" value="CCCH zinc finger"/>
    <property type="match status" value="1"/>
</dbReference>
<dbReference type="GO" id="GO:0008270">
    <property type="term" value="F:zinc ion binding"/>
    <property type="evidence" value="ECO:0007669"/>
    <property type="project" value="UniProtKB-KW"/>
</dbReference>
<dbReference type="InterPro" id="IPR000571">
    <property type="entry name" value="Znf_CCCH"/>
</dbReference>
<evidence type="ECO:0000256" key="5">
    <source>
        <dbReference type="PROSITE-ProRule" id="PRU00723"/>
    </source>
</evidence>
<accession>A0A699GJM4</accession>
<proteinExistence type="predicted"/>
<keyword evidence="3 5" id="KW-0862">Zinc</keyword>
<dbReference type="PANTHER" id="PTHR33400:SF2">
    <property type="entry name" value="ZINC FINGER CCCH DOMAIN-CONTAINING PROTEIN 6"/>
    <property type="match status" value="1"/>
</dbReference>
<feature type="compositionally biased region" description="Low complexity" evidence="6">
    <location>
        <begin position="298"/>
        <end position="320"/>
    </location>
</feature>
<feature type="domain" description="C3H1-type" evidence="7">
    <location>
        <begin position="365"/>
        <end position="393"/>
    </location>
</feature>
<keyword evidence="4" id="KW-0238">DNA-binding</keyword>
<name>A0A699GJM4_TANCI</name>
<evidence type="ECO:0000256" key="6">
    <source>
        <dbReference type="SAM" id="MobiDB-lite"/>
    </source>
</evidence>
<evidence type="ECO:0000256" key="1">
    <source>
        <dbReference type="ARBA" id="ARBA00022723"/>
    </source>
</evidence>
<dbReference type="AlphaFoldDB" id="A0A699GJM4"/>